<dbReference type="Proteomes" id="UP001234178">
    <property type="component" value="Unassembled WGS sequence"/>
</dbReference>
<organism evidence="2 3">
    <name type="scientific">Daphnia magna</name>
    <dbReference type="NCBI Taxonomy" id="35525"/>
    <lineage>
        <taxon>Eukaryota</taxon>
        <taxon>Metazoa</taxon>
        <taxon>Ecdysozoa</taxon>
        <taxon>Arthropoda</taxon>
        <taxon>Crustacea</taxon>
        <taxon>Branchiopoda</taxon>
        <taxon>Diplostraca</taxon>
        <taxon>Cladocera</taxon>
        <taxon>Anomopoda</taxon>
        <taxon>Daphniidae</taxon>
        <taxon>Daphnia</taxon>
    </lineage>
</organism>
<feature type="compositionally biased region" description="Polar residues" evidence="1">
    <location>
        <begin position="16"/>
        <end position="33"/>
    </location>
</feature>
<protein>
    <submittedName>
        <fullName evidence="2">Uncharacterized protein</fullName>
    </submittedName>
</protein>
<name>A0ABR0AIG6_9CRUS</name>
<comment type="caution">
    <text evidence="2">The sequence shown here is derived from an EMBL/GenBank/DDBJ whole genome shotgun (WGS) entry which is preliminary data.</text>
</comment>
<evidence type="ECO:0000256" key="1">
    <source>
        <dbReference type="SAM" id="MobiDB-lite"/>
    </source>
</evidence>
<sequence>MTAGPSRSRRKRKDNPQGSATGHQPSRCSSQAPKQRRKSTAAWTGEDLIQVVIVEDWNQRAMIGDKLEGGQAFEKLVAFTHCPSCRQAFQLDHCVTGFCIRQEAGSCLHDIPASIGVLLTEDETEASEAGRIDVKRGWGSRVVKR</sequence>
<evidence type="ECO:0000313" key="3">
    <source>
        <dbReference type="Proteomes" id="UP001234178"/>
    </source>
</evidence>
<dbReference type="EMBL" id="JAOYFB010000037">
    <property type="protein sequence ID" value="KAK4024919.1"/>
    <property type="molecule type" value="Genomic_DNA"/>
</dbReference>
<feature type="region of interest" description="Disordered" evidence="1">
    <location>
        <begin position="1"/>
        <end position="41"/>
    </location>
</feature>
<reference evidence="2 3" key="1">
    <citation type="journal article" date="2023" name="Nucleic Acids Res.">
        <title>The hologenome of Daphnia magna reveals possible DNA methylation and microbiome-mediated evolution of the host genome.</title>
        <authorList>
            <person name="Chaturvedi A."/>
            <person name="Li X."/>
            <person name="Dhandapani V."/>
            <person name="Marshall H."/>
            <person name="Kissane S."/>
            <person name="Cuenca-Cambronero M."/>
            <person name="Asole G."/>
            <person name="Calvet F."/>
            <person name="Ruiz-Romero M."/>
            <person name="Marangio P."/>
            <person name="Guigo R."/>
            <person name="Rago D."/>
            <person name="Mirbahai L."/>
            <person name="Eastwood N."/>
            <person name="Colbourne J.K."/>
            <person name="Zhou J."/>
            <person name="Mallon E."/>
            <person name="Orsini L."/>
        </authorList>
    </citation>
    <scope>NUCLEOTIDE SEQUENCE [LARGE SCALE GENOMIC DNA]</scope>
    <source>
        <strain evidence="2">LRV0_1</strain>
    </source>
</reference>
<evidence type="ECO:0000313" key="2">
    <source>
        <dbReference type="EMBL" id="KAK4024919.1"/>
    </source>
</evidence>
<keyword evidence="3" id="KW-1185">Reference proteome</keyword>
<gene>
    <name evidence="2" type="ORF">OUZ56_010411</name>
</gene>
<accession>A0ABR0AIG6</accession>
<proteinExistence type="predicted"/>